<evidence type="ECO:0000256" key="1">
    <source>
        <dbReference type="SAM" id="MobiDB-lite"/>
    </source>
</evidence>
<dbReference type="EMBL" id="VSRR010059387">
    <property type="protein sequence ID" value="MPC82314.1"/>
    <property type="molecule type" value="Genomic_DNA"/>
</dbReference>
<proteinExistence type="predicted"/>
<name>A0A5B7IQ24_PORTR</name>
<dbReference type="AlphaFoldDB" id="A0A5B7IQ24"/>
<evidence type="ECO:0000313" key="2">
    <source>
        <dbReference type="EMBL" id="MPC82314.1"/>
    </source>
</evidence>
<reference evidence="2 3" key="1">
    <citation type="submission" date="2019-05" db="EMBL/GenBank/DDBJ databases">
        <title>Another draft genome of Portunus trituberculatus and its Hox gene families provides insights of decapod evolution.</title>
        <authorList>
            <person name="Jeong J.-H."/>
            <person name="Song I."/>
            <person name="Kim S."/>
            <person name="Choi T."/>
            <person name="Kim D."/>
            <person name="Ryu S."/>
            <person name="Kim W."/>
        </authorList>
    </citation>
    <scope>NUCLEOTIDE SEQUENCE [LARGE SCALE GENOMIC DNA]</scope>
    <source>
        <tissue evidence="2">Muscle</tissue>
    </source>
</reference>
<feature type="region of interest" description="Disordered" evidence="1">
    <location>
        <begin position="1"/>
        <end position="46"/>
    </location>
</feature>
<keyword evidence="3" id="KW-1185">Reference proteome</keyword>
<sequence length="69" mass="7378">MQAKSNNKLIKPARQANTKSVKQASNSSQEEQSVKQAAGQASQHALSVVSEWGKDWFSRPPVPASPTSG</sequence>
<protein>
    <submittedName>
        <fullName evidence="2">Uncharacterized protein</fullName>
    </submittedName>
</protein>
<organism evidence="2 3">
    <name type="scientific">Portunus trituberculatus</name>
    <name type="common">Swimming crab</name>
    <name type="synonym">Neptunus trituberculatus</name>
    <dbReference type="NCBI Taxonomy" id="210409"/>
    <lineage>
        <taxon>Eukaryota</taxon>
        <taxon>Metazoa</taxon>
        <taxon>Ecdysozoa</taxon>
        <taxon>Arthropoda</taxon>
        <taxon>Crustacea</taxon>
        <taxon>Multicrustacea</taxon>
        <taxon>Malacostraca</taxon>
        <taxon>Eumalacostraca</taxon>
        <taxon>Eucarida</taxon>
        <taxon>Decapoda</taxon>
        <taxon>Pleocyemata</taxon>
        <taxon>Brachyura</taxon>
        <taxon>Eubrachyura</taxon>
        <taxon>Portunoidea</taxon>
        <taxon>Portunidae</taxon>
        <taxon>Portuninae</taxon>
        <taxon>Portunus</taxon>
    </lineage>
</organism>
<gene>
    <name evidence="2" type="ORF">E2C01_076972</name>
</gene>
<comment type="caution">
    <text evidence="2">The sequence shown here is derived from an EMBL/GenBank/DDBJ whole genome shotgun (WGS) entry which is preliminary data.</text>
</comment>
<accession>A0A5B7IQ24</accession>
<evidence type="ECO:0000313" key="3">
    <source>
        <dbReference type="Proteomes" id="UP000324222"/>
    </source>
</evidence>
<feature type="compositionally biased region" description="Polar residues" evidence="1">
    <location>
        <begin position="15"/>
        <end position="45"/>
    </location>
</feature>
<dbReference type="Proteomes" id="UP000324222">
    <property type="component" value="Unassembled WGS sequence"/>
</dbReference>